<evidence type="ECO:0000256" key="3">
    <source>
        <dbReference type="ARBA" id="ARBA00023211"/>
    </source>
</evidence>
<dbReference type="InterPro" id="IPR006186">
    <property type="entry name" value="Ser/Thr-sp_prot-phosphatase"/>
</dbReference>
<dbReference type="OrthoDB" id="442428at2759"/>
<reference evidence="5 6" key="1">
    <citation type="submission" date="2019-04" db="EMBL/GenBank/DDBJ databases">
        <title>Annotation for the trematode Fasciola gigantica.</title>
        <authorList>
            <person name="Choi Y.-J."/>
        </authorList>
    </citation>
    <scope>NUCLEOTIDE SEQUENCE [LARGE SCALE GENOMIC DNA]</scope>
    <source>
        <strain evidence="5">Uganda_cow_1</strain>
    </source>
</reference>
<name>A0A504Y6T4_FASGI</name>
<evidence type="ECO:0000313" key="5">
    <source>
        <dbReference type="EMBL" id="TPP56331.1"/>
    </source>
</evidence>
<organism evidence="5 6">
    <name type="scientific">Fasciola gigantica</name>
    <name type="common">Giant liver fluke</name>
    <dbReference type="NCBI Taxonomy" id="46835"/>
    <lineage>
        <taxon>Eukaryota</taxon>
        <taxon>Metazoa</taxon>
        <taxon>Spiralia</taxon>
        <taxon>Lophotrochozoa</taxon>
        <taxon>Platyhelminthes</taxon>
        <taxon>Trematoda</taxon>
        <taxon>Digenea</taxon>
        <taxon>Plagiorchiida</taxon>
        <taxon>Echinostomata</taxon>
        <taxon>Echinostomatoidea</taxon>
        <taxon>Fasciolidae</taxon>
        <taxon>Fasciola</taxon>
    </lineage>
</organism>
<evidence type="ECO:0000313" key="6">
    <source>
        <dbReference type="Proteomes" id="UP000316759"/>
    </source>
</evidence>
<comment type="cofactor">
    <cofactor evidence="1">
        <name>Mn(2+)</name>
        <dbReference type="ChEBI" id="CHEBI:29035"/>
    </cofactor>
</comment>
<dbReference type="Proteomes" id="UP000316759">
    <property type="component" value="Unassembled WGS sequence"/>
</dbReference>
<gene>
    <name evidence="5" type="ORF">FGIG_01975</name>
</gene>
<dbReference type="GO" id="GO:0016787">
    <property type="term" value="F:hydrolase activity"/>
    <property type="evidence" value="ECO:0007669"/>
    <property type="project" value="InterPro"/>
</dbReference>
<feature type="unsure residue" description="E or Q" evidence="5">
    <location>
        <position position="31"/>
    </location>
</feature>
<keyword evidence="6" id="KW-1185">Reference proteome</keyword>
<dbReference type="PANTHER" id="PTHR45668">
    <property type="entry name" value="SERINE/THREONINE-PROTEIN PHOSPHATASE 5-RELATED"/>
    <property type="match status" value="1"/>
</dbReference>
<dbReference type="Pfam" id="PF00149">
    <property type="entry name" value="Metallophos"/>
    <property type="match status" value="1"/>
</dbReference>
<protein>
    <submittedName>
        <fullName evidence="5">Serine/threonine-protein phosphatase</fullName>
    </submittedName>
</protein>
<dbReference type="SMART" id="SM00156">
    <property type="entry name" value="PP2Ac"/>
    <property type="match status" value="1"/>
</dbReference>
<evidence type="ECO:0000256" key="2">
    <source>
        <dbReference type="ARBA" id="ARBA00022723"/>
    </source>
</evidence>
<keyword evidence="2" id="KW-0479">Metal-binding</keyword>
<keyword evidence="3" id="KW-0464">Manganese</keyword>
<sequence>MGCVGSKDDVIFVSEFGCKSGHEMSNSETTEASGVINRRVSDDNLIDSADAFVGIEPADRKMMTFRAAVLIQCWYRRKVANLEVQRRCSWKVLQALEYKANETNFSEKRLSFFSISNIIKDASSLLEEQPNIGQLDLQQQDSVAICGDIHGNLHAVLQFLKQIESKELIILCSRLFCRIPVACIVNKAIFVCHGGIAPSTDMDRLQKLDRKKLLNLMWSDPQVDSGCRPNTFRGGGCYFGPDVTDSFIKRTGIQCIVRSHQCFPDGWQSTHSGRVITIFSCMDYYGTRSNDGVPIKAKSEAINAVLVKLWQQILINQEAIIAACRKFDPLGRGEISLNDWSLIMSEVTKLQLPWRCLRPFLIRKGASSCTVNYVSLFEGTCLTHTQLRNEDKLLSDLLRNYDAIKSTAQLINSDDTGTVDLKKLQSTLSVAQSNPKISELYHLITRLIDQIDDKTVGLFNLTCFFSEFRFIEVGKRR</sequence>
<evidence type="ECO:0000259" key="4">
    <source>
        <dbReference type="SMART" id="SM00156"/>
    </source>
</evidence>
<dbReference type="PANTHER" id="PTHR45668:SF3">
    <property type="entry name" value="SERINE_THREONINE-PROTEIN PHOSPHATASE RDGC"/>
    <property type="match status" value="1"/>
</dbReference>
<dbReference type="Gene3D" id="3.60.21.10">
    <property type="match status" value="2"/>
</dbReference>
<comment type="caution">
    <text evidence="5">The sequence shown here is derived from an EMBL/GenBank/DDBJ whole genome shotgun (WGS) entry which is preliminary data.</text>
</comment>
<dbReference type="InterPro" id="IPR029052">
    <property type="entry name" value="Metallo-depent_PP-like"/>
</dbReference>
<dbReference type="STRING" id="46835.A0A504Y6T4"/>
<dbReference type="SUPFAM" id="SSF56300">
    <property type="entry name" value="Metallo-dependent phosphatases"/>
    <property type="match status" value="1"/>
</dbReference>
<dbReference type="EMBL" id="SUNJ01014659">
    <property type="protein sequence ID" value="TPP56331.1"/>
    <property type="molecule type" value="Genomic_DNA"/>
</dbReference>
<dbReference type="InterPro" id="IPR051134">
    <property type="entry name" value="PPP_phosphatase"/>
</dbReference>
<dbReference type="GO" id="GO:0046872">
    <property type="term" value="F:metal ion binding"/>
    <property type="evidence" value="ECO:0007669"/>
    <property type="project" value="UniProtKB-KW"/>
</dbReference>
<dbReference type="AlphaFoldDB" id="A0A504Y6T4"/>
<feature type="domain" description="Serine/threonine specific protein phosphatases" evidence="4">
    <location>
        <begin position="110"/>
        <end position="311"/>
    </location>
</feature>
<evidence type="ECO:0000256" key="1">
    <source>
        <dbReference type="ARBA" id="ARBA00001936"/>
    </source>
</evidence>
<dbReference type="InterPro" id="IPR004843">
    <property type="entry name" value="Calcineurin-like_PHP"/>
</dbReference>
<proteinExistence type="predicted"/>
<accession>A0A504Y6T4</accession>